<dbReference type="SUPFAM" id="SSF57756">
    <property type="entry name" value="Retrovirus zinc finger-like domains"/>
    <property type="match status" value="1"/>
</dbReference>
<dbReference type="RefSeq" id="XP_012574012.1">
    <property type="nucleotide sequence ID" value="XM_012718558.1"/>
</dbReference>
<sequence>MQAYLDAQVDDIWDAVENGPYVPKTVIDNKKKTKTKASWTYDNKRKVMFDKKAKNILQSKSFRKKDVSTSSQNFTFFECGKQGHIKEECPNIVKQNALKNKEFKKTYIAWEDNDVSSSSDSETDECANVVLMTSHQFDEEEEDDLEKFDEKVDECIFIGYSLSSKAFIIFNKRTLLVEESMHVSFDESNPLKENKIVFYDDDDFISDTSKDNQDDQPTQENEVNIEQQDQNDNLPKEWRTYKDHPVYNIIGNIN</sequence>
<dbReference type="InterPro" id="IPR036875">
    <property type="entry name" value="Znf_CCHC_sf"/>
</dbReference>
<dbReference type="GO" id="GO:0008270">
    <property type="term" value="F:zinc ion binding"/>
    <property type="evidence" value="ECO:0007669"/>
    <property type="project" value="UniProtKB-KW"/>
</dbReference>
<evidence type="ECO:0000313" key="4">
    <source>
        <dbReference type="RefSeq" id="XP_012574012.1"/>
    </source>
</evidence>
<dbReference type="Proteomes" id="UP000087171">
    <property type="component" value="Chromosome Ca7"/>
</dbReference>
<dbReference type="AlphaFoldDB" id="A0A1S3EDU0"/>
<organism evidence="3 4">
    <name type="scientific">Cicer arietinum</name>
    <name type="common">Chickpea</name>
    <name type="synonym">Garbanzo</name>
    <dbReference type="NCBI Taxonomy" id="3827"/>
    <lineage>
        <taxon>Eukaryota</taxon>
        <taxon>Viridiplantae</taxon>
        <taxon>Streptophyta</taxon>
        <taxon>Embryophyta</taxon>
        <taxon>Tracheophyta</taxon>
        <taxon>Spermatophyta</taxon>
        <taxon>Magnoliopsida</taxon>
        <taxon>eudicotyledons</taxon>
        <taxon>Gunneridae</taxon>
        <taxon>Pentapetalae</taxon>
        <taxon>rosids</taxon>
        <taxon>fabids</taxon>
        <taxon>Fabales</taxon>
        <taxon>Fabaceae</taxon>
        <taxon>Papilionoideae</taxon>
        <taxon>50 kb inversion clade</taxon>
        <taxon>NPAAA clade</taxon>
        <taxon>Hologalegina</taxon>
        <taxon>IRL clade</taxon>
        <taxon>Cicereae</taxon>
        <taxon>Cicer</taxon>
    </lineage>
</organism>
<dbReference type="InterPro" id="IPR057670">
    <property type="entry name" value="SH3_retrovirus"/>
</dbReference>
<dbReference type="InterPro" id="IPR001878">
    <property type="entry name" value="Znf_CCHC"/>
</dbReference>
<reference evidence="3" key="1">
    <citation type="journal article" date="2013" name="Nat. Biotechnol.">
        <title>Draft genome sequence of chickpea (Cicer arietinum) provides a resource for trait improvement.</title>
        <authorList>
            <person name="Varshney R.K."/>
            <person name="Song C."/>
            <person name="Saxena R.K."/>
            <person name="Azam S."/>
            <person name="Yu S."/>
            <person name="Sharpe A.G."/>
            <person name="Cannon S."/>
            <person name="Baek J."/>
            <person name="Rosen B.D."/>
            <person name="Tar'an B."/>
            <person name="Millan T."/>
            <person name="Zhang X."/>
            <person name="Ramsay L.D."/>
            <person name="Iwata A."/>
            <person name="Wang Y."/>
            <person name="Nelson W."/>
            <person name="Farmer A.D."/>
            <person name="Gaur P.M."/>
            <person name="Soderlund C."/>
            <person name="Penmetsa R.V."/>
            <person name="Xu C."/>
            <person name="Bharti A.K."/>
            <person name="He W."/>
            <person name="Winter P."/>
            <person name="Zhao S."/>
            <person name="Hane J.K."/>
            <person name="Carrasquilla-Garcia N."/>
            <person name="Condie J.A."/>
            <person name="Upadhyaya H.D."/>
            <person name="Luo M.C."/>
            <person name="Thudi M."/>
            <person name="Gowda C.L."/>
            <person name="Singh N.P."/>
            <person name="Lichtenzveig J."/>
            <person name="Gali K.K."/>
            <person name="Rubio J."/>
            <person name="Nadarajan N."/>
            <person name="Dolezel J."/>
            <person name="Bansal K.C."/>
            <person name="Xu X."/>
            <person name="Edwards D."/>
            <person name="Zhang G."/>
            <person name="Kahl G."/>
            <person name="Gil J."/>
            <person name="Singh K.B."/>
            <person name="Datta S.K."/>
            <person name="Jackson S.A."/>
            <person name="Wang J."/>
            <person name="Cook D.R."/>
        </authorList>
    </citation>
    <scope>NUCLEOTIDE SEQUENCE [LARGE SCALE GENOMIC DNA]</scope>
    <source>
        <strain evidence="3">cv. CDC Frontier</strain>
    </source>
</reference>
<name>A0A1S3EDU0_CICAR</name>
<accession>A0A1S3EDU0</accession>
<keyword evidence="3" id="KW-1185">Reference proteome</keyword>
<dbReference type="GO" id="GO:0003676">
    <property type="term" value="F:nucleic acid binding"/>
    <property type="evidence" value="ECO:0007669"/>
    <property type="project" value="InterPro"/>
</dbReference>
<protein>
    <submittedName>
        <fullName evidence="4">Uncharacterized protein LOC105852565</fullName>
    </submittedName>
</protein>
<proteinExistence type="predicted"/>
<keyword evidence="1" id="KW-0479">Metal-binding</keyword>
<dbReference type="PROSITE" id="PS50158">
    <property type="entry name" value="ZF_CCHC"/>
    <property type="match status" value="1"/>
</dbReference>
<keyword evidence="1" id="KW-0862">Zinc</keyword>
<reference evidence="4" key="2">
    <citation type="submission" date="2025-08" db="UniProtKB">
        <authorList>
            <consortium name="RefSeq"/>
        </authorList>
    </citation>
    <scope>IDENTIFICATION</scope>
    <source>
        <tissue evidence="4">Etiolated seedlings</tissue>
    </source>
</reference>
<evidence type="ECO:0000313" key="3">
    <source>
        <dbReference type="Proteomes" id="UP000087171"/>
    </source>
</evidence>
<feature type="domain" description="CCHC-type" evidence="2">
    <location>
        <begin position="77"/>
        <end position="91"/>
    </location>
</feature>
<evidence type="ECO:0000256" key="1">
    <source>
        <dbReference type="PROSITE-ProRule" id="PRU00047"/>
    </source>
</evidence>
<gene>
    <name evidence="4" type="primary">LOC105852565</name>
</gene>
<keyword evidence="1" id="KW-0863">Zinc-finger</keyword>
<dbReference type="OrthoDB" id="1932348at2759"/>
<evidence type="ECO:0000259" key="2">
    <source>
        <dbReference type="PROSITE" id="PS50158"/>
    </source>
</evidence>
<dbReference type="Pfam" id="PF25597">
    <property type="entry name" value="SH3_retrovirus"/>
    <property type="match status" value="1"/>
</dbReference>